<sequence>RRQRQLCIRDRVVIGAFAARAAIGAALGAGIELGMQTGKQVLGQMKDNWDSDRDLTDIKWKCIDINWKHVGASAAIGTVAPGMLSTGKTVVQSAKAIRTLSGQAANTANRAAKLAARKAA</sequence>
<evidence type="ECO:0000256" key="1">
    <source>
        <dbReference type="SAM" id="Phobius"/>
    </source>
</evidence>
<feature type="signal peptide" evidence="2">
    <location>
        <begin position="1"/>
        <end position="21"/>
    </location>
</feature>
<gene>
    <name evidence="3" type="ORF">DT376_39815</name>
</gene>
<accession>A0A367LWB8</accession>
<evidence type="ECO:0000313" key="4">
    <source>
        <dbReference type="Proteomes" id="UP000253594"/>
    </source>
</evidence>
<keyword evidence="1" id="KW-0472">Membrane</keyword>
<keyword evidence="2" id="KW-0732">Signal</keyword>
<feature type="transmembrane region" description="Helical" evidence="1">
    <location>
        <begin position="12"/>
        <end position="31"/>
    </location>
</feature>
<protein>
    <submittedName>
        <fullName evidence="3">Uncharacterized protein</fullName>
    </submittedName>
</protein>
<feature type="non-terminal residue" evidence="3">
    <location>
        <position position="1"/>
    </location>
</feature>
<dbReference type="EMBL" id="QORE01003051">
    <property type="protein sequence ID" value="RCI69464.1"/>
    <property type="molecule type" value="Genomic_DNA"/>
</dbReference>
<dbReference type="AlphaFoldDB" id="A0A367LWB8"/>
<evidence type="ECO:0000256" key="2">
    <source>
        <dbReference type="SAM" id="SignalP"/>
    </source>
</evidence>
<feature type="chain" id="PRO_5016703927" evidence="2">
    <location>
        <begin position="22"/>
        <end position="120"/>
    </location>
</feature>
<reference evidence="3 4" key="1">
    <citation type="submission" date="2018-07" db="EMBL/GenBank/DDBJ databases">
        <title>Mechanisms of high-level aminoglycoside resistance among Gram-negative pathogens in Brazil.</title>
        <authorList>
            <person name="Ballaben A.S."/>
            <person name="Darini A.L.C."/>
            <person name="Doi Y."/>
        </authorList>
    </citation>
    <scope>NUCLEOTIDE SEQUENCE [LARGE SCALE GENOMIC DNA]</scope>
    <source>
        <strain evidence="3 4">B2-305</strain>
    </source>
</reference>
<proteinExistence type="predicted"/>
<keyword evidence="1" id="KW-1133">Transmembrane helix</keyword>
<organism evidence="3 4">
    <name type="scientific">Pseudomonas aeruginosa</name>
    <dbReference type="NCBI Taxonomy" id="287"/>
    <lineage>
        <taxon>Bacteria</taxon>
        <taxon>Pseudomonadati</taxon>
        <taxon>Pseudomonadota</taxon>
        <taxon>Gammaproteobacteria</taxon>
        <taxon>Pseudomonadales</taxon>
        <taxon>Pseudomonadaceae</taxon>
        <taxon>Pseudomonas</taxon>
    </lineage>
</organism>
<feature type="non-terminal residue" evidence="3">
    <location>
        <position position="120"/>
    </location>
</feature>
<name>A0A367LWB8_PSEAI</name>
<dbReference type="Proteomes" id="UP000253594">
    <property type="component" value="Unassembled WGS sequence"/>
</dbReference>
<comment type="caution">
    <text evidence="3">The sequence shown here is derived from an EMBL/GenBank/DDBJ whole genome shotgun (WGS) entry which is preliminary data.</text>
</comment>
<evidence type="ECO:0000313" key="3">
    <source>
        <dbReference type="EMBL" id="RCI69464.1"/>
    </source>
</evidence>
<keyword evidence="1" id="KW-0812">Transmembrane</keyword>